<dbReference type="EMBL" id="RCMK01001359">
    <property type="protein sequence ID" value="KAG2895968.1"/>
    <property type="molecule type" value="Genomic_DNA"/>
</dbReference>
<dbReference type="Proteomes" id="UP000735874">
    <property type="component" value="Unassembled WGS sequence"/>
</dbReference>
<evidence type="ECO:0000313" key="5">
    <source>
        <dbReference type="Proteomes" id="UP000735874"/>
    </source>
</evidence>
<dbReference type="EMBL" id="RCML01001599">
    <property type="protein sequence ID" value="KAG2961481.1"/>
    <property type="molecule type" value="Genomic_DNA"/>
</dbReference>
<dbReference type="Proteomes" id="UP000736787">
    <property type="component" value="Unassembled WGS sequence"/>
</dbReference>
<proteinExistence type="predicted"/>
<dbReference type="EMBL" id="RCMG01001527">
    <property type="protein sequence ID" value="KAG2825135.1"/>
    <property type="molecule type" value="Genomic_DNA"/>
</dbReference>
<dbReference type="AlphaFoldDB" id="A0A8T0YBV1"/>
<evidence type="ECO:0000313" key="4">
    <source>
        <dbReference type="EMBL" id="KAG3206719.1"/>
    </source>
</evidence>
<evidence type="ECO:0000313" key="3">
    <source>
        <dbReference type="EMBL" id="KAG2961481.1"/>
    </source>
</evidence>
<accession>A0A8T0YBV1</accession>
<dbReference type="EMBL" id="RCMV01001799">
    <property type="protein sequence ID" value="KAG3206719.1"/>
    <property type="molecule type" value="Genomic_DNA"/>
</dbReference>
<sequence length="178" mass="19835">MHTGSSIVTTELLGHRYAKLSGTANLRFRKTASSIADLVDGITELNDHNQEKNLLQLVRQCVNAKQCAPLYNANHIETVTGLVRNGQTYFAKLYALQRLKWSVISDAKMSQIDFNIHRGCVKEAPERDLVSVASALQTGTDEEKEEQRYGARVLHRARVVTSCKKVESKRIPQGAAVK</sequence>
<comment type="caution">
    <text evidence="1">The sequence shown here is derived from an EMBL/GenBank/DDBJ whole genome shotgun (WGS) entry which is preliminary data.</text>
</comment>
<name>A0A8T0YBV1_9STRA</name>
<protein>
    <submittedName>
        <fullName evidence="1">Uncharacterized protein</fullName>
    </submittedName>
</protein>
<dbReference type="Proteomes" id="UP000760860">
    <property type="component" value="Unassembled WGS sequence"/>
</dbReference>
<evidence type="ECO:0000313" key="2">
    <source>
        <dbReference type="EMBL" id="KAG2895968.1"/>
    </source>
</evidence>
<evidence type="ECO:0000313" key="1">
    <source>
        <dbReference type="EMBL" id="KAG2825135.1"/>
    </source>
</evidence>
<gene>
    <name evidence="1" type="ORF">PC113_g21944</name>
    <name evidence="2" type="ORF">PC117_g23111</name>
    <name evidence="3" type="ORF">PC118_g21950</name>
    <name evidence="4" type="ORF">PC129_g21672</name>
</gene>
<organism evidence="1 5">
    <name type="scientific">Phytophthora cactorum</name>
    <dbReference type="NCBI Taxonomy" id="29920"/>
    <lineage>
        <taxon>Eukaryota</taxon>
        <taxon>Sar</taxon>
        <taxon>Stramenopiles</taxon>
        <taxon>Oomycota</taxon>
        <taxon>Peronosporomycetes</taxon>
        <taxon>Peronosporales</taxon>
        <taxon>Peronosporaceae</taxon>
        <taxon>Phytophthora</taxon>
    </lineage>
</organism>
<reference evidence="1" key="1">
    <citation type="submission" date="2018-10" db="EMBL/GenBank/DDBJ databases">
        <title>Effector identification in a new, highly contiguous assembly of the strawberry crown rot pathogen Phytophthora cactorum.</title>
        <authorList>
            <person name="Armitage A.D."/>
            <person name="Nellist C.F."/>
            <person name="Bates H."/>
            <person name="Vickerstaff R.J."/>
            <person name="Harrison R.J."/>
        </authorList>
    </citation>
    <scope>NUCLEOTIDE SEQUENCE</scope>
    <source>
        <strain evidence="1">15-7</strain>
        <strain evidence="2">4040</strain>
        <strain evidence="3">P415</strain>
        <strain evidence="4">P421</strain>
    </source>
</reference>
<dbReference type="Proteomes" id="UP000697107">
    <property type="component" value="Unassembled WGS sequence"/>
</dbReference>